<dbReference type="AlphaFoldDB" id="A0A437Q5K3"/>
<dbReference type="Gene3D" id="3.40.50.1000">
    <property type="entry name" value="HAD superfamily/HAD-like"/>
    <property type="match status" value="1"/>
</dbReference>
<dbReference type="GO" id="GO:0009247">
    <property type="term" value="P:glycolipid biosynthetic process"/>
    <property type="evidence" value="ECO:0007669"/>
    <property type="project" value="TreeGrafter"/>
</dbReference>
<dbReference type="InterPro" id="IPR023214">
    <property type="entry name" value="HAD_sf"/>
</dbReference>
<keyword evidence="4 6" id="KW-1133">Transmembrane helix</keyword>
<comment type="caution">
    <text evidence="7">The sequence shown here is derived from an EMBL/GenBank/DDBJ whole genome shotgun (WGS) entry which is preliminary data.</text>
</comment>
<dbReference type="InterPro" id="IPR036412">
    <property type="entry name" value="HAD-like_sf"/>
</dbReference>
<dbReference type="GO" id="GO:0016765">
    <property type="term" value="F:transferase activity, transferring alkyl or aryl (other than methyl) groups"/>
    <property type="evidence" value="ECO:0007669"/>
    <property type="project" value="InterPro"/>
</dbReference>
<dbReference type="PANTHER" id="PTHR11048">
    <property type="entry name" value="PRENYLTRANSFERASES"/>
    <property type="match status" value="1"/>
</dbReference>
<evidence type="ECO:0000256" key="3">
    <source>
        <dbReference type="ARBA" id="ARBA00022692"/>
    </source>
</evidence>
<feature type="transmembrane region" description="Helical" evidence="6">
    <location>
        <begin position="308"/>
        <end position="326"/>
    </location>
</feature>
<keyword evidence="3 6" id="KW-0812">Transmembrane</keyword>
<evidence type="ECO:0000313" key="7">
    <source>
        <dbReference type="EMBL" id="RVU29788.1"/>
    </source>
</evidence>
<comment type="subcellular location">
    <subcellularLocation>
        <location evidence="1">Membrane</location>
        <topology evidence="1">Multi-pass membrane protein</topology>
    </subcellularLocation>
</comment>
<dbReference type="GO" id="GO:0005886">
    <property type="term" value="C:plasma membrane"/>
    <property type="evidence" value="ECO:0007669"/>
    <property type="project" value="TreeGrafter"/>
</dbReference>
<protein>
    <submittedName>
        <fullName evidence="7">UbiA family prenyltransferase</fullName>
    </submittedName>
</protein>
<organism evidence="7 8">
    <name type="scientific">Neptunomonas marina</name>
    <dbReference type="NCBI Taxonomy" id="1815562"/>
    <lineage>
        <taxon>Bacteria</taxon>
        <taxon>Pseudomonadati</taxon>
        <taxon>Pseudomonadota</taxon>
        <taxon>Gammaproteobacteria</taxon>
        <taxon>Oceanospirillales</taxon>
        <taxon>Oceanospirillaceae</taxon>
        <taxon>Neptunomonas</taxon>
    </lineage>
</organism>
<dbReference type="CDD" id="cd13963">
    <property type="entry name" value="PT_UbiA_2"/>
    <property type="match status" value="1"/>
</dbReference>
<dbReference type="PANTHER" id="PTHR11048:SF5">
    <property type="entry name" value="DECAPRENYL-PHOSPHATE PHOSPHORIBOSYLTRANSFERASE"/>
    <property type="match status" value="1"/>
</dbReference>
<reference evidence="7 8" key="1">
    <citation type="submission" date="2019-01" db="EMBL/GenBank/DDBJ databases">
        <authorList>
            <person name="Chen W.-M."/>
        </authorList>
    </citation>
    <scope>NUCLEOTIDE SEQUENCE [LARGE SCALE GENOMIC DNA]</scope>
    <source>
        <strain evidence="7 8">HPM-16</strain>
    </source>
</reference>
<dbReference type="Gene3D" id="1.10.357.140">
    <property type="entry name" value="UbiA prenyltransferase"/>
    <property type="match status" value="1"/>
</dbReference>
<dbReference type="Proteomes" id="UP000282818">
    <property type="component" value="Unassembled WGS sequence"/>
</dbReference>
<dbReference type="InterPro" id="IPR044878">
    <property type="entry name" value="UbiA_sf"/>
</dbReference>
<dbReference type="EMBL" id="SACQ01000007">
    <property type="protein sequence ID" value="RVU29788.1"/>
    <property type="molecule type" value="Genomic_DNA"/>
</dbReference>
<evidence type="ECO:0000256" key="5">
    <source>
        <dbReference type="ARBA" id="ARBA00023136"/>
    </source>
</evidence>
<keyword evidence="2" id="KW-1003">Cell membrane</keyword>
<evidence type="ECO:0000256" key="4">
    <source>
        <dbReference type="ARBA" id="ARBA00022989"/>
    </source>
</evidence>
<keyword evidence="5 6" id="KW-0472">Membrane</keyword>
<dbReference type="NCBIfam" id="NF006088">
    <property type="entry name" value="PRK08238.1"/>
    <property type="match status" value="1"/>
</dbReference>
<keyword evidence="8" id="KW-1185">Reference proteome</keyword>
<dbReference type="RefSeq" id="WP_127695071.1">
    <property type="nucleotide sequence ID" value="NZ_SACQ01000007.1"/>
</dbReference>
<feature type="transmembrane region" description="Helical" evidence="6">
    <location>
        <begin position="240"/>
        <end position="260"/>
    </location>
</feature>
<accession>A0A437Q5K3</accession>
<dbReference type="SUPFAM" id="SSF56784">
    <property type="entry name" value="HAD-like"/>
    <property type="match status" value="1"/>
</dbReference>
<evidence type="ECO:0000256" key="1">
    <source>
        <dbReference type="ARBA" id="ARBA00004141"/>
    </source>
</evidence>
<evidence type="ECO:0000256" key="2">
    <source>
        <dbReference type="ARBA" id="ARBA00022475"/>
    </source>
</evidence>
<feature type="transmembrane region" description="Helical" evidence="6">
    <location>
        <begin position="478"/>
        <end position="495"/>
    </location>
</feature>
<evidence type="ECO:0000256" key="6">
    <source>
        <dbReference type="SAM" id="Phobius"/>
    </source>
</evidence>
<gene>
    <name evidence="7" type="ORF">EOE65_14660</name>
</gene>
<feature type="transmembrane region" description="Helical" evidence="6">
    <location>
        <begin position="441"/>
        <end position="458"/>
    </location>
</feature>
<dbReference type="Pfam" id="PF01040">
    <property type="entry name" value="UbiA"/>
    <property type="match status" value="1"/>
</dbReference>
<name>A0A437Q5K3_9GAMM</name>
<proteinExistence type="predicted"/>
<feature type="transmembrane region" description="Helical" evidence="6">
    <location>
        <begin position="406"/>
        <end position="429"/>
    </location>
</feature>
<sequence>MLLLLYGILRAHNANNQLVVMEDNKVNDVPLFVDLDGTYTKTDLLFESFILAFKKNPFIILNCFLWLTQGIANLKNQLSKISKVDTKNLPLNQEFFSFLKQEKKKGRKIYLATASNEIYAKSIVDNTDIFHDYISSDKKTNLKGKEKLKKIKEISEVFSYAGNDLIDFEIFKEAHESILVNPSAVAIKQSKITPVDQTFDISTVSGKTWARQLRLHQWLKNLLILVPLLVSGSFTEIDSIFTIIAAFFSFSLLASSTYILNDLVDLESDRSHARKKYRPLAAGLISIKSAALVAASLFATSILVALSLSYAFSLILFAYLSLTLFYSFKVKQYIGMDVVTLALLYTIRILAGAAAINVATSFWLLAFSIFIFLSLALVKRCSEIKSMEAEGKQLAKGRDYNIEDYAVLKSFGTSSAMLALLMFCFYINNNVLTNQYQQPDILWLIVPALCYWLMRMWIKTHRGEMHDDPIVFSLKDKGSLITIGFCCLIAITAQIL</sequence>
<dbReference type="InterPro" id="IPR039653">
    <property type="entry name" value="Prenyltransferase"/>
</dbReference>
<keyword evidence="7" id="KW-0808">Transferase</keyword>
<evidence type="ECO:0000313" key="8">
    <source>
        <dbReference type="Proteomes" id="UP000282818"/>
    </source>
</evidence>
<dbReference type="InterPro" id="IPR000537">
    <property type="entry name" value="UbiA_prenyltransferase"/>
</dbReference>
<feature type="transmembrane region" description="Helical" evidence="6">
    <location>
        <begin position="280"/>
        <end position="302"/>
    </location>
</feature>